<protein>
    <submittedName>
        <fullName evidence="2">Exportin-5, C-terminal domain</fullName>
    </submittedName>
</protein>
<dbReference type="Proteomes" id="UP001370490">
    <property type="component" value="Unassembled WGS sequence"/>
</dbReference>
<organism evidence="2 3">
    <name type="scientific">Dillenia turbinata</name>
    <dbReference type="NCBI Taxonomy" id="194707"/>
    <lineage>
        <taxon>Eukaryota</taxon>
        <taxon>Viridiplantae</taxon>
        <taxon>Streptophyta</taxon>
        <taxon>Embryophyta</taxon>
        <taxon>Tracheophyta</taxon>
        <taxon>Spermatophyta</taxon>
        <taxon>Magnoliopsida</taxon>
        <taxon>eudicotyledons</taxon>
        <taxon>Gunneridae</taxon>
        <taxon>Pentapetalae</taxon>
        <taxon>Dilleniales</taxon>
        <taxon>Dilleniaceae</taxon>
        <taxon>Dillenia</taxon>
    </lineage>
</organism>
<dbReference type="GO" id="GO:0042565">
    <property type="term" value="C:RNA nuclear export complex"/>
    <property type="evidence" value="ECO:0007669"/>
    <property type="project" value="TreeGrafter"/>
</dbReference>
<dbReference type="GO" id="GO:0006405">
    <property type="term" value="P:RNA export from nucleus"/>
    <property type="evidence" value="ECO:0007669"/>
    <property type="project" value="TreeGrafter"/>
</dbReference>
<dbReference type="PANTHER" id="PTHR11223:SF3">
    <property type="entry name" value="EXPORTIN-5"/>
    <property type="match status" value="1"/>
</dbReference>
<dbReference type="GO" id="GO:0005737">
    <property type="term" value="C:cytoplasm"/>
    <property type="evidence" value="ECO:0007669"/>
    <property type="project" value="TreeGrafter"/>
</dbReference>
<dbReference type="AlphaFoldDB" id="A0AAN8URQ3"/>
<dbReference type="EMBL" id="JBAMMX010000025">
    <property type="protein sequence ID" value="KAK6915487.1"/>
    <property type="molecule type" value="Genomic_DNA"/>
</dbReference>
<dbReference type="Pfam" id="PF19273">
    <property type="entry name" value="Exportin-5"/>
    <property type="match status" value="1"/>
</dbReference>
<sequence>MEYRHIRQLIHSVLIPLVKFCPSRAWDEWLAKLLYPLFHHCKHALSGLWCSLLHEGRAKVPDDHGILTGSDLRIDVMEEKLLRYLTRKMFSLLSVLALPGLNTGLPSLEQSGHIGLVEAASLKDLEAFASSSMIVFLLKHKTMALPVLEMNIEAFSWTDEAVTKISSSCGVVVLLAILSDYVDLQGFVSKELFCAII</sequence>
<dbReference type="InterPro" id="IPR045065">
    <property type="entry name" value="XPO1/5"/>
</dbReference>
<proteinExistence type="predicted"/>
<dbReference type="PANTHER" id="PTHR11223">
    <property type="entry name" value="EXPORTIN 1/5"/>
    <property type="match status" value="1"/>
</dbReference>
<accession>A0AAN8URQ3</accession>
<dbReference type="InterPro" id="IPR045478">
    <property type="entry name" value="Exportin-5_C"/>
</dbReference>
<dbReference type="InterPro" id="IPR011989">
    <property type="entry name" value="ARM-like"/>
</dbReference>
<dbReference type="GO" id="GO:0005049">
    <property type="term" value="F:nuclear export signal receptor activity"/>
    <property type="evidence" value="ECO:0007669"/>
    <property type="project" value="InterPro"/>
</dbReference>
<name>A0AAN8URQ3_9MAGN</name>
<reference evidence="2 3" key="1">
    <citation type="submission" date="2023-12" db="EMBL/GenBank/DDBJ databases">
        <title>A high-quality genome assembly for Dillenia turbinata (Dilleniales).</title>
        <authorList>
            <person name="Chanderbali A."/>
        </authorList>
    </citation>
    <scope>NUCLEOTIDE SEQUENCE [LARGE SCALE GENOMIC DNA]</scope>
    <source>
        <strain evidence="2">LSX21</strain>
        <tissue evidence="2">Leaf</tissue>
    </source>
</reference>
<gene>
    <name evidence="2" type="ORF">RJ641_020604</name>
</gene>
<evidence type="ECO:0000259" key="1">
    <source>
        <dbReference type="Pfam" id="PF19273"/>
    </source>
</evidence>
<comment type="caution">
    <text evidence="2">The sequence shown here is derived from an EMBL/GenBank/DDBJ whole genome shotgun (WGS) entry which is preliminary data.</text>
</comment>
<dbReference type="GO" id="GO:0003723">
    <property type="term" value="F:RNA binding"/>
    <property type="evidence" value="ECO:0007669"/>
    <property type="project" value="TreeGrafter"/>
</dbReference>
<evidence type="ECO:0000313" key="3">
    <source>
        <dbReference type="Proteomes" id="UP001370490"/>
    </source>
</evidence>
<evidence type="ECO:0000313" key="2">
    <source>
        <dbReference type="EMBL" id="KAK6915487.1"/>
    </source>
</evidence>
<keyword evidence="3" id="KW-1185">Reference proteome</keyword>
<dbReference type="GO" id="GO:0005634">
    <property type="term" value="C:nucleus"/>
    <property type="evidence" value="ECO:0007669"/>
    <property type="project" value="TreeGrafter"/>
</dbReference>
<dbReference type="Gene3D" id="1.25.10.10">
    <property type="entry name" value="Leucine-rich Repeat Variant"/>
    <property type="match status" value="1"/>
</dbReference>
<dbReference type="GO" id="GO:0006611">
    <property type="term" value="P:protein export from nucleus"/>
    <property type="evidence" value="ECO:0007669"/>
    <property type="project" value="InterPro"/>
</dbReference>
<feature type="domain" description="Exportin-5 C-terminal" evidence="1">
    <location>
        <begin position="1"/>
        <end position="197"/>
    </location>
</feature>